<dbReference type="EMBL" id="JAJOMB010000003">
    <property type="protein sequence ID" value="MCD5310632.1"/>
    <property type="molecule type" value="Genomic_DNA"/>
</dbReference>
<evidence type="ECO:0000259" key="6">
    <source>
        <dbReference type="Pfam" id="PF08386"/>
    </source>
</evidence>
<dbReference type="GO" id="GO:0016787">
    <property type="term" value="F:hydrolase activity"/>
    <property type="evidence" value="ECO:0007669"/>
    <property type="project" value="UniProtKB-KW"/>
</dbReference>
<evidence type="ECO:0000256" key="3">
    <source>
        <dbReference type="ARBA" id="ARBA00022801"/>
    </source>
</evidence>
<keyword evidence="3 7" id="KW-0378">Hydrolase</keyword>
<dbReference type="Pfam" id="PF08386">
    <property type="entry name" value="Abhydrolase_4"/>
    <property type="match status" value="1"/>
</dbReference>
<evidence type="ECO:0000256" key="5">
    <source>
        <dbReference type="SAM" id="SignalP"/>
    </source>
</evidence>
<evidence type="ECO:0000313" key="8">
    <source>
        <dbReference type="Proteomes" id="UP001138997"/>
    </source>
</evidence>
<dbReference type="Gene3D" id="3.40.50.1820">
    <property type="entry name" value="alpha/beta hydrolase"/>
    <property type="match status" value="1"/>
</dbReference>
<feature type="domain" description="Peptidase S33 tripeptidyl aminopeptidase-like C-terminal" evidence="6">
    <location>
        <begin position="392"/>
        <end position="494"/>
    </location>
</feature>
<evidence type="ECO:0000256" key="2">
    <source>
        <dbReference type="ARBA" id="ARBA00022729"/>
    </source>
</evidence>
<dbReference type="InterPro" id="IPR029058">
    <property type="entry name" value="AB_hydrolase_fold"/>
</dbReference>
<feature type="region of interest" description="Disordered" evidence="4">
    <location>
        <begin position="336"/>
        <end position="355"/>
    </location>
</feature>
<reference evidence="7" key="1">
    <citation type="submission" date="2021-11" db="EMBL/GenBank/DDBJ databases">
        <title>Streptomyces corallinus and Kineosporia corallina sp. nov., two new coral-derived marine actinobacteria.</title>
        <authorList>
            <person name="Buangrab K."/>
            <person name="Sutthacheep M."/>
            <person name="Yeemin T."/>
            <person name="Harunari E."/>
            <person name="Igarashi Y."/>
            <person name="Sripreechasak P."/>
            <person name="Kanchanasin P."/>
            <person name="Tanasupawat S."/>
            <person name="Phongsopitanun W."/>
        </authorList>
    </citation>
    <scope>NUCLEOTIDE SEQUENCE</scope>
    <source>
        <strain evidence="7">JCM 31032</strain>
    </source>
</reference>
<accession>A0A9X1SSG2</accession>
<comment type="caution">
    <text evidence="7">The sequence shown here is derived from an EMBL/GenBank/DDBJ whole genome shotgun (WGS) entry which is preliminary data.</text>
</comment>
<feature type="chain" id="PRO_5040945391" evidence="5">
    <location>
        <begin position="22"/>
        <end position="494"/>
    </location>
</feature>
<dbReference type="InterPro" id="IPR051601">
    <property type="entry name" value="Serine_prot/Carboxylest_S33"/>
</dbReference>
<dbReference type="SUPFAM" id="SSF53474">
    <property type="entry name" value="alpha/beta-Hydrolases"/>
    <property type="match status" value="1"/>
</dbReference>
<organism evidence="7 8">
    <name type="scientific">Kineosporia babensis</name>
    <dbReference type="NCBI Taxonomy" id="499548"/>
    <lineage>
        <taxon>Bacteria</taxon>
        <taxon>Bacillati</taxon>
        <taxon>Actinomycetota</taxon>
        <taxon>Actinomycetes</taxon>
        <taxon>Kineosporiales</taxon>
        <taxon>Kineosporiaceae</taxon>
        <taxon>Kineosporia</taxon>
    </lineage>
</organism>
<evidence type="ECO:0000313" key="7">
    <source>
        <dbReference type="EMBL" id="MCD5310632.1"/>
    </source>
</evidence>
<keyword evidence="8" id="KW-1185">Reference proteome</keyword>
<feature type="compositionally biased region" description="Low complexity" evidence="4">
    <location>
        <begin position="344"/>
        <end position="355"/>
    </location>
</feature>
<dbReference type="Proteomes" id="UP001138997">
    <property type="component" value="Unassembled WGS sequence"/>
</dbReference>
<sequence length="494" mass="52829">MRSQTLWALTAAALLTCSACTGPNSGEPEMGAPTPPPITWGECLDDLAKSGLECATMDVPLNYQEPEGRTIEIAVSRLASSDPQKRRGVLLTNSGGPGGEGLSYPAVLKQLGLPQSVLDTYDVIGIDPRGVGRSTPVTCDLEAADGYLSNIPPYAAADADVAAAAKVAETVAQKCGQSASADVLPYITTANTARDLDQVRQALGEEKASYFGISYGTYLGSVYTSLFPESTDRVMLDSATGPGGWDQEFSRLFGEGFQDRFPDFAKYVAAHPELGLGSTLERVEKKYFELAEKLDRRPTDEGVTGVLFRQITFSNLYFDTKLELLASIWQSLDQGEPMGEEATGDAPTPAASDAPADNYLASQLHVICNDSNWPEDVAVYQRNVQADREGYPMFGAAGANITPCAYWPSEPVEEPVQINAEGPDNVLILQNLRDPATPLSGAQKLQEAFGDRARMVTADQGGHVSYLLLGDACADTAVTQFLVSGERPKQDKAC</sequence>
<gene>
    <name evidence="7" type="ORF">LR394_06975</name>
</gene>
<keyword evidence="2 5" id="KW-0732">Signal</keyword>
<comment type="similarity">
    <text evidence="1">Belongs to the peptidase S33 family.</text>
</comment>
<dbReference type="AlphaFoldDB" id="A0A9X1SSG2"/>
<evidence type="ECO:0000256" key="1">
    <source>
        <dbReference type="ARBA" id="ARBA00010088"/>
    </source>
</evidence>
<feature type="signal peptide" evidence="5">
    <location>
        <begin position="1"/>
        <end position="21"/>
    </location>
</feature>
<proteinExistence type="inferred from homology"/>
<name>A0A9X1SSG2_9ACTN</name>
<evidence type="ECO:0000256" key="4">
    <source>
        <dbReference type="SAM" id="MobiDB-lite"/>
    </source>
</evidence>
<dbReference type="PANTHER" id="PTHR43248">
    <property type="entry name" value="2-SUCCINYL-6-HYDROXY-2,4-CYCLOHEXADIENE-1-CARBOXYLATE SYNTHASE"/>
    <property type="match status" value="1"/>
</dbReference>
<protein>
    <submittedName>
        <fullName evidence="7">Alpha/beta hydrolase</fullName>
    </submittedName>
</protein>
<dbReference type="InterPro" id="IPR013595">
    <property type="entry name" value="Pept_S33_TAP-like_C"/>
</dbReference>
<dbReference type="PANTHER" id="PTHR43248:SF29">
    <property type="entry name" value="TRIPEPTIDYL AMINOPEPTIDASE"/>
    <property type="match status" value="1"/>
</dbReference>
<dbReference type="RefSeq" id="WP_231439679.1">
    <property type="nucleotide sequence ID" value="NZ_JAJOMB010000003.1"/>
</dbReference>